<evidence type="ECO:0008006" key="3">
    <source>
        <dbReference type="Google" id="ProtNLM"/>
    </source>
</evidence>
<accession>A0A2H3E1G0</accession>
<dbReference type="AlphaFoldDB" id="A0A2H3E1G0"/>
<sequence length="386" mass="43363">MSVSDLPPEIFDAIIDELRDDKKSLLEASLACRAFYPRTRVYLFSVASLSSATECSYLHELITRSPQLALHFKSLKIAVLYPSHTVPLSLYGALSVTEFLVNVTHLSLRAGDWRYMPDSVVSSLQSRSYRSLEVNFQFYFRSIGEICSLLRNSPNLQQVRIDCRDSSIAEIQECDVDHSVHHTAVPAMVCIGNFEDDAGALLKSVLSSRSCPFSCSNVHTLRITSKTGLPQCLNQYLSRSPSSLKHLYIVHPYKATGTIQLGTLHISGVEQITVAVFRQAQILEWWISNLSAVNEHCVISSITFKILVCNPRLQEGHPVLGWEDIWTRLDGCLTSNKMASLKRVTITFDPQPADWDILKAEIEEKFLGLKKLGREVILDAVACRRF</sequence>
<evidence type="ECO:0000313" key="1">
    <source>
        <dbReference type="EMBL" id="PBK93546.1"/>
    </source>
</evidence>
<dbReference type="Proteomes" id="UP000217790">
    <property type="component" value="Unassembled WGS sequence"/>
</dbReference>
<evidence type="ECO:0000313" key="2">
    <source>
        <dbReference type="Proteomes" id="UP000217790"/>
    </source>
</evidence>
<dbReference type="OrthoDB" id="2977329at2759"/>
<dbReference type="OMA" id="WEDIWTR"/>
<keyword evidence="2" id="KW-1185">Reference proteome</keyword>
<organism evidence="1 2">
    <name type="scientific">Armillaria gallica</name>
    <name type="common">Bulbous honey fungus</name>
    <name type="synonym">Armillaria bulbosa</name>
    <dbReference type="NCBI Taxonomy" id="47427"/>
    <lineage>
        <taxon>Eukaryota</taxon>
        <taxon>Fungi</taxon>
        <taxon>Dikarya</taxon>
        <taxon>Basidiomycota</taxon>
        <taxon>Agaricomycotina</taxon>
        <taxon>Agaricomycetes</taxon>
        <taxon>Agaricomycetidae</taxon>
        <taxon>Agaricales</taxon>
        <taxon>Marasmiineae</taxon>
        <taxon>Physalacriaceae</taxon>
        <taxon>Armillaria</taxon>
    </lineage>
</organism>
<dbReference type="InParanoid" id="A0A2H3E1G0"/>
<proteinExistence type="predicted"/>
<reference evidence="2" key="1">
    <citation type="journal article" date="2017" name="Nat. Ecol. Evol.">
        <title>Genome expansion and lineage-specific genetic innovations in the forest pathogenic fungi Armillaria.</title>
        <authorList>
            <person name="Sipos G."/>
            <person name="Prasanna A.N."/>
            <person name="Walter M.C."/>
            <person name="O'Connor E."/>
            <person name="Balint B."/>
            <person name="Krizsan K."/>
            <person name="Kiss B."/>
            <person name="Hess J."/>
            <person name="Varga T."/>
            <person name="Slot J."/>
            <person name="Riley R."/>
            <person name="Boka B."/>
            <person name="Rigling D."/>
            <person name="Barry K."/>
            <person name="Lee J."/>
            <person name="Mihaltcheva S."/>
            <person name="LaButti K."/>
            <person name="Lipzen A."/>
            <person name="Waldron R."/>
            <person name="Moloney N.M."/>
            <person name="Sperisen C."/>
            <person name="Kredics L."/>
            <person name="Vagvoelgyi C."/>
            <person name="Patrignani A."/>
            <person name="Fitzpatrick D."/>
            <person name="Nagy I."/>
            <person name="Doyle S."/>
            <person name="Anderson J.B."/>
            <person name="Grigoriev I.V."/>
            <person name="Gueldener U."/>
            <person name="Muensterkoetter M."/>
            <person name="Nagy L.G."/>
        </authorList>
    </citation>
    <scope>NUCLEOTIDE SEQUENCE [LARGE SCALE GENOMIC DNA]</scope>
    <source>
        <strain evidence="2">Ar21-2</strain>
    </source>
</reference>
<protein>
    <recommendedName>
        <fullName evidence="3">F-box domain-containing protein</fullName>
    </recommendedName>
</protein>
<dbReference type="EMBL" id="KZ293656">
    <property type="protein sequence ID" value="PBK93546.1"/>
    <property type="molecule type" value="Genomic_DNA"/>
</dbReference>
<name>A0A2H3E1G0_ARMGA</name>
<gene>
    <name evidence="1" type="ORF">ARMGADRAFT_127510</name>
</gene>